<comment type="caution">
    <text evidence="4">The sequence shown here is derived from an EMBL/GenBank/DDBJ whole genome shotgun (WGS) entry which is preliminary data.</text>
</comment>
<keyword evidence="1" id="KW-0812">Transmembrane</keyword>
<evidence type="ECO:0000259" key="3">
    <source>
        <dbReference type="Pfam" id="PF18705"/>
    </source>
</evidence>
<proteinExistence type="predicted"/>
<dbReference type="Gene3D" id="2.60.40.1640">
    <property type="entry name" value="Conserved domain protein"/>
    <property type="match status" value="1"/>
</dbReference>
<keyword evidence="1" id="KW-0472">Membrane</keyword>
<dbReference type="EMBL" id="JAUJWW010000003">
    <property type="protein sequence ID" value="MDN7227418.1"/>
    <property type="molecule type" value="Genomic_DNA"/>
</dbReference>
<gene>
    <name evidence="4" type="ORF">QWY15_08950</name>
</gene>
<dbReference type="InterPro" id="IPR040680">
    <property type="entry name" value="DUF5643"/>
</dbReference>
<feature type="domain" description="DUF5643" evidence="3">
    <location>
        <begin position="219"/>
        <end position="340"/>
    </location>
</feature>
<dbReference type="InterPro" id="IPR025436">
    <property type="entry name" value="DUF4179"/>
</dbReference>
<sequence>MNEKEISIKKAMEQIDVPEDRLDLIIENAFLETAPAKPKKRRKWLLPAAAASILFIGISAATLTASPALANYIAELPFIGNVFSIFAEEEEGLLQYERFSEKVGLSQTSNGVTISIDQAVYDGTNVTFTYTVSAEKELDESARLTGFPQLLEAEGVNASMDWEIKEETLVGMNSMPHLNEEAAQVNVLWEPISLYTDNGEIEGDWKFEFAVDQLKKDPIVLDEKVTDSGVTVHFTEVTFTDIAVNIAYQQLVDSALLTEWEAVEAELIAQDNLGNVYKVPYNGGTAYAGAITREDLFWTATMRGLDPQATSLTFYPFAHISRFVDGTSEWIRIEFDALEINMLEGTYQIVKDPVFPVLEEEDEEEEE</sequence>
<evidence type="ECO:0000256" key="1">
    <source>
        <dbReference type="SAM" id="Phobius"/>
    </source>
</evidence>
<reference evidence="4 5" key="1">
    <citation type="submission" date="2023-06" db="EMBL/GenBank/DDBJ databases">
        <title>Novel species in genus Planococcus.</title>
        <authorList>
            <person name="Ning S."/>
        </authorList>
    </citation>
    <scope>NUCLEOTIDE SEQUENCE [LARGE SCALE GENOMIC DNA]</scope>
    <source>
        <strain evidence="4 5">N064</strain>
    </source>
</reference>
<protein>
    <submittedName>
        <fullName evidence="4">DUF4179 domain-containing protein</fullName>
    </submittedName>
</protein>
<dbReference type="Pfam" id="PF13786">
    <property type="entry name" value="DUF4179"/>
    <property type="match status" value="1"/>
</dbReference>
<keyword evidence="5" id="KW-1185">Reference proteome</keyword>
<evidence type="ECO:0000313" key="4">
    <source>
        <dbReference type="EMBL" id="MDN7227418.1"/>
    </source>
</evidence>
<feature type="transmembrane region" description="Helical" evidence="1">
    <location>
        <begin position="44"/>
        <end position="63"/>
    </location>
</feature>
<feature type="domain" description="DUF4179" evidence="2">
    <location>
        <begin position="40"/>
        <end position="133"/>
    </location>
</feature>
<dbReference type="Gene3D" id="2.60.40.1630">
    <property type="entry name" value="bacillus anthracis domain"/>
    <property type="match status" value="1"/>
</dbReference>
<evidence type="ECO:0000259" key="2">
    <source>
        <dbReference type="Pfam" id="PF13786"/>
    </source>
</evidence>
<dbReference type="Proteomes" id="UP001172054">
    <property type="component" value="Unassembled WGS sequence"/>
</dbReference>
<dbReference type="RefSeq" id="WP_301726110.1">
    <property type="nucleotide sequence ID" value="NZ_JAUJWW010000003.1"/>
</dbReference>
<keyword evidence="1" id="KW-1133">Transmembrane helix</keyword>
<evidence type="ECO:0000313" key="5">
    <source>
        <dbReference type="Proteomes" id="UP001172054"/>
    </source>
</evidence>
<dbReference type="Pfam" id="PF18705">
    <property type="entry name" value="DUF5643"/>
    <property type="match status" value="1"/>
</dbReference>
<name>A0ABT8MR74_9BACL</name>
<accession>A0ABT8MR74</accession>
<organism evidence="4 5">
    <name type="scientific">Planococcus liqunii</name>
    <dbReference type="NCBI Taxonomy" id="3058394"/>
    <lineage>
        <taxon>Bacteria</taxon>
        <taxon>Bacillati</taxon>
        <taxon>Bacillota</taxon>
        <taxon>Bacilli</taxon>
        <taxon>Bacillales</taxon>
        <taxon>Caryophanaceae</taxon>
        <taxon>Planococcus</taxon>
    </lineage>
</organism>